<comment type="caution">
    <text evidence="1">The sequence shown here is derived from an EMBL/GenBank/DDBJ whole genome shotgun (WGS) entry which is preliminary data.</text>
</comment>
<accession>A0ACC3AHK4</accession>
<name>A0ACC3AHK4_9EURO</name>
<dbReference type="EMBL" id="JAPDRQ010000016">
    <property type="protein sequence ID" value="KAJ9662345.1"/>
    <property type="molecule type" value="Genomic_DNA"/>
</dbReference>
<gene>
    <name evidence="1" type="ORF">H2198_001479</name>
</gene>
<evidence type="ECO:0000313" key="1">
    <source>
        <dbReference type="EMBL" id="KAJ9662345.1"/>
    </source>
</evidence>
<organism evidence="1 2">
    <name type="scientific">Neophaeococcomyces mojaviensis</name>
    <dbReference type="NCBI Taxonomy" id="3383035"/>
    <lineage>
        <taxon>Eukaryota</taxon>
        <taxon>Fungi</taxon>
        <taxon>Dikarya</taxon>
        <taxon>Ascomycota</taxon>
        <taxon>Pezizomycotina</taxon>
        <taxon>Eurotiomycetes</taxon>
        <taxon>Chaetothyriomycetidae</taxon>
        <taxon>Chaetothyriales</taxon>
        <taxon>Chaetothyriales incertae sedis</taxon>
        <taxon>Neophaeococcomyces</taxon>
    </lineage>
</organism>
<sequence>MSDTVDVLLYGLVVKTPAEAESTFDYVTWVGAVQNTPGIINHTKSEDMQIGLFPNLQLDGLLEKQRLKNFASLLSEGKTVFEVVENIQIQRWEKVVWNCAWNSLTTLTMLDTQSWLKSSADAMPMTRRLMAEVIDVAQKCDVPIDYELIDRLVNKILAMPGIGSSMQTDCKNGRPLELDVILGTPVRKGRELGVSIPTLETIYILLLGVNKRLEAGNGVKA</sequence>
<reference evidence="1" key="1">
    <citation type="submission" date="2022-10" db="EMBL/GenBank/DDBJ databases">
        <title>Culturing micro-colonial fungi from biological soil crusts in the Mojave desert and describing Neophaeococcomyces mojavensis, and introducing the new genera and species Taxawa tesnikishii.</title>
        <authorList>
            <person name="Kurbessoian T."/>
            <person name="Stajich J.E."/>
        </authorList>
    </citation>
    <scope>NUCLEOTIDE SEQUENCE</scope>
    <source>
        <strain evidence="1">JES_112</strain>
    </source>
</reference>
<dbReference type="Proteomes" id="UP001172386">
    <property type="component" value="Unassembled WGS sequence"/>
</dbReference>
<proteinExistence type="predicted"/>
<evidence type="ECO:0000313" key="2">
    <source>
        <dbReference type="Proteomes" id="UP001172386"/>
    </source>
</evidence>
<protein>
    <submittedName>
        <fullName evidence="1">Uncharacterized protein</fullName>
    </submittedName>
</protein>
<keyword evidence="2" id="KW-1185">Reference proteome</keyword>